<evidence type="ECO:0000256" key="1">
    <source>
        <dbReference type="ARBA" id="ARBA00004651"/>
    </source>
</evidence>
<dbReference type="STRING" id="246410.J3KJC4"/>
<feature type="compositionally biased region" description="Polar residues" evidence="8">
    <location>
        <begin position="641"/>
        <end position="661"/>
    </location>
</feature>
<keyword evidence="6 9" id="KW-1133">Transmembrane helix</keyword>
<dbReference type="InterPro" id="IPR052031">
    <property type="entry name" value="Membrane_Transporter-Flippase"/>
</dbReference>
<dbReference type="AlphaFoldDB" id="J3KJC4"/>
<evidence type="ECO:0000313" key="11">
    <source>
        <dbReference type="Proteomes" id="UP000001261"/>
    </source>
</evidence>
<evidence type="ECO:0000256" key="5">
    <source>
        <dbReference type="ARBA" id="ARBA00022692"/>
    </source>
</evidence>
<protein>
    <recommendedName>
        <fullName evidence="12">Oligosaccharide translocation protein RFT1</fullName>
    </recommendedName>
</protein>
<keyword evidence="4" id="KW-1003">Cell membrane</keyword>
<evidence type="ECO:0008006" key="12">
    <source>
        <dbReference type="Google" id="ProtNLM"/>
    </source>
</evidence>
<keyword evidence="5 9" id="KW-0812">Transmembrane</keyword>
<reference evidence="11" key="1">
    <citation type="journal article" date="2009" name="Genome Res.">
        <title>Comparative genomic analyses of the human fungal pathogens Coccidioides and their relatives.</title>
        <authorList>
            <person name="Sharpton T.J."/>
            <person name="Stajich J.E."/>
            <person name="Rounsley S.D."/>
            <person name="Gardner M.J."/>
            <person name="Wortman J.R."/>
            <person name="Jordar V.S."/>
            <person name="Maiti R."/>
            <person name="Kodira C.D."/>
            <person name="Neafsey D.E."/>
            <person name="Zeng Q."/>
            <person name="Hung C.-Y."/>
            <person name="McMahan C."/>
            <person name="Muszewska A."/>
            <person name="Grynberg M."/>
            <person name="Mandel M.A."/>
            <person name="Kellner E.M."/>
            <person name="Barker B.M."/>
            <person name="Galgiani J.N."/>
            <person name="Orbach M.J."/>
            <person name="Kirkland T.N."/>
            <person name="Cole G.T."/>
            <person name="Henn M.R."/>
            <person name="Birren B.W."/>
            <person name="Taylor J.W."/>
        </authorList>
    </citation>
    <scope>NUCLEOTIDE SEQUENCE [LARGE SCALE GENOMIC DNA]</scope>
    <source>
        <strain evidence="11">RS</strain>
    </source>
</reference>
<dbReference type="GO" id="GO:0042910">
    <property type="term" value="F:xenobiotic transmembrane transporter activity"/>
    <property type="evidence" value="ECO:0007669"/>
    <property type="project" value="InterPro"/>
</dbReference>
<dbReference type="PANTHER" id="PTHR43549">
    <property type="entry name" value="MULTIDRUG RESISTANCE PROTEIN YPNP-RELATED"/>
    <property type="match status" value="1"/>
</dbReference>
<dbReference type="GeneID" id="24164408"/>
<feature type="compositionally biased region" description="Polar residues" evidence="8">
    <location>
        <begin position="602"/>
        <end position="614"/>
    </location>
</feature>
<comment type="subcellular location">
    <subcellularLocation>
        <location evidence="1">Cell membrane</location>
        <topology evidence="1">Multi-pass membrane protein</topology>
    </subcellularLocation>
</comment>
<dbReference type="Proteomes" id="UP000001261">
    <property type="component" value="Unassembled WGS sequence"/>
</dbReference>
<feature type="transmembrane region" description="Helical" evidence="9">
    <location>
        <begin position="95"/>
        <end position="117"/>
    </location>
</feature>
<dbReference type="GO" id="GO:0005886">
    <property type="term" value="C:plasma membrane"/>
    <property type="evidence" value="ECO:0007669"/>
    <property type="project" value="UniProtKB-SubCell"/>
</dbReference>
<dbReference type="VEuPathDB" id="FungiDB:CIMG_12781"/>
<evidence type="ECO:0000313" key="10">
    <source>
        <dbReference type="EMBL" id="EAS36152.3"/>
    </source>
</evidence>
<dbReference type="KEGG" id="cim:CIMG_12781"/>
<evidence type="ECO:0000256" key="7">
    <source>
        <dbReference type="ARBA" id="ARBA00023136"/>
    </source>
</evidence>
<keyword evidence="3" id="KW-0813">Transport</keyword>
<evidence type="ECO:0000256" key="9">
    <source>
        <dbReference type="SAM" id="Phobius"/>
    </source>
</evidence>
<evidence type="ECO:0000256" key="4">
    <source>
        <dbReference type="ARBA" id="ARBA00022475"/>
    </source>
</evidence>
<evidence type="ECO:0000256" key="3">
    <source>
        <dbReference type="ARBA" id="ARBA00022448"/>
    </source>
</evidence>
<sequence>MQLAMWQEIGTGHWWSRSSYTGALLSNVAAFILPALHGTLSKLWIAKIDSSMVVTTDVYTYIGVVGEVINEGLPRAAWVIIGDKASRSLGSRPQLARTLIIFQTIFGLIISIIFASAASQFASAFVPAPVRDGSVSYVRISGFSALSSAIEIAVSNATRALDKPDVPLIISSTKFIVNILLDFLIISKFHVGGHTPTVNLQASIRLTCDMVSAMSGVTYFVYSTWAQQGDYVRLRAWMSSSIRALSVLLPPGIATFLESTIRNTLYLWLVSGIVSKGSDYATAWGCSTRTVGDVMVPVQALEATSLTFTSHAWGKWRKTIGVESRRTKCSQEDLLSNVHAIVSRSRFRSAYGVLLGLFGCRPFAYYLSGSRAVSEITAHMGRTIDCLDTASCNSPCHQAPLVPESLASNILYVLPWAIVCQVANLSAKNAWTYHSLVFGGSLVFSFFAIVVIDGLWAWCLLTGRVYLETFRDSGENQLPPKQAELQPLVSQQSRQTTNMKATILYAGLFSALLVRGKDVDGPEDVGHFSQAKKSLRTTAILRAKSFFPAPHGRHHWQHQCTIQASLAVSGQGPEYGPPRREERSSEYGLRGKRRQRVERFDSTSPTPNLTQRTSDFAEGLAPCPPPQEHVKRFGIGVSGESRPNNDSFAGQIAPTTSSQGPQFKIAIANNTG</sequence>
<dbReference type="EMBL" id="GG704911">
    <property type="protein sequence ID" value="EAS36152.3"/>
    <property type="molecule type" value="Genomic_DNA"/>
</dbReference>
<feature type="transmembrane region" description="Helical" evidence="9">
    <location>
        <begin position="436"/>
        <end position="458"/>
    </location>
</feature>
<name>J3KJC4_COCIM</name>
<dbReference type="InParanoid" id="J3KJC4"/>
<accession>J3KJC4</accession>
<dbReference type="OrthoDB" id="2119662at2759"/>
<dbReference type="RefSeq" id="XP_001247735.2">
    <property type="nucleotide sequence ID" value="XM_001247734.2"/>
</dbReference>
<dbReference type="Pfam" id="PF01554">
    <property type="entry name" value="MatE"/>
    <property type="match status" value="1"/>
</dbReference>
<evidence type="ECO:0000256" key="2">
    <source>
        <dbReference type="ARBA" id="ARBA00010199"/>
    </source>
</evidence>
<proteinExistence type="inferred from homology"/>
<evidence type="ECO:0000256" key="8">
    <source>
        <dbReference type="SAM" id="MobiDB-lite"/>
    </source>
</evidence>
<dbReference type="OMA" id="CYIFYAM"/>
<keyword evidence="7 9" id="KW-0472">Membrane</keyword>
<dbReference type="GO" id="GO:0015297">
    <property type="term" value="F:antiporter activity"/>
    <property type="evidence" value="ECO:0007669"/>
    <property type="project" value="InterPro"/>
</dbReference>
<organism evidence="10 11">
    <name type="scientific">Coccidioides immitis (strain RS)</name>
    <name type="common">Valley fever fungus</name>
    <dbReference type="NCBI Taxonomy" id="246410"/>
    <lineage>
        <taxon>Eukaryota</taxon>
        <taxon>Fungi</taxon>
        <taxon>Dikarya</taxon>
        <taxon>Ascomycota</taxon>
        <taxon>Pezizomycotina</taxon>
        <taxon>Eurotiomycetes</taxon>
        <taxon>Eurotiomycetidae</taxon>
        <taxon>Onygenales</taxon>
        <taxon>Onygenaceae</taxon>
        <taxon>Coccidioides</taxon>
    </lineage>
</organism>
<dbReference type="InterPro" id="IPR002528">
    <property type="entry name" value="MATE_fam"/>
</dbReference>
<evidence type="ECO:0000256" key="6">
    <source>
        <dbReference type="ARBA" id="ARBA00022989"/>
    </source>
</evidence>
<gene>
    <name evidence="10" type="ORF">CIMG_12781</name>
</gene>
<dbReference type="PANTHER" id="PTHR43549:SF2">
    <property type="entry name" value="MULTIDRUG RESISTANCE PROTEIN NORM-RELATED"/>
    <property type="match status" value="1"/>
</dbReference>
<keyword evidence="11" id="KW-1185">Reference proteome</keyword>
<reference evidence="11" key="2">
    <citation type="journal article" date="2010" name="Genome Res.">
        <title>Population genomic sequencing of Coccidioides fungi reveals recent hybridization and transposon control.</title>
        <authorList>
            <person name="Neafsey D.E."/>
            <person name="Barker B.M."/>
            <person name="Sharpton T.J."/>
            <person name="Stajich J.E."/>
            <person name="Park D.J."/>
            <person name="Whiston E."/>
            <person name="Hung C.-Y."/>
            <person name="McMahan C."/>
            <person name="White J."/>
            <person name="Sykes S."/>
            <person name="Heiman D."/>
            <person name="Young S."/>
            <person name="Zeng Q."/>
            <person name="Abouelleil A."/>
            <person name="Aftuck L."/>
            <person name="Bessette D."/>
            <person name="Brown A."/>
            <person name="FitzGerald M."/>
            <person name="Lui A."/>
            <person name="Macdonald J.P."/>
            <person name="Priest M."/>
            <person name="Orbach M.J."/>
            <person name="Galgiani J.N."/>
            <person name="Kirkland T.N."/>
            <person name="Cole G.T."/>
            <person name="Birren B.W."/>
            <person name="Henn M.R."/>
            <person name="Taylor J.W."/>
            <person name="Rounsley S.D."/>
        </authorList>
    </citation>
    <scope>GENOME REANNOTATION</scope>
    <source>
        <strain evidence="11">RS</strain>
    </source>
</reference>
<comment type="similarity">
    <text evidence="2">Belongs to the multi antimicrobial extrusion (MATE) (TC 2.A.66.1) family.</text>
</comment>
<feature type="region of interest" description="Disordered" evidence="8">
    <location>
        <begin position="569"/>
        <end position="672"/>
    </location>
</feature>